<comment type="similarity">
    <text evidence="7">Belongs to the TRAP transporter small permease family.</text>
</comment>
<gene>
    <name evidence="9" type="ORF">SAMN04490248_104204</name>
</gene>
<keyword evidence="4 7" id="KW-0812">Transmembrane</keyword>
<keyword evidence="6 7" id="KW-0472">Membrane</keyword>
<dbReference type="Pfam" id="PF04290">
    <property type="entry name" value="DctQ"/>
    <property type="match status" value="1"/>
</dbReference>
<protein>
    <recommendedName>
        <fullName evidence="7">TRAP transporter small permease protein</fullName>
    </recommendedName>
</protein>
<evidence type="ECO:0000256" key="5">
    <source>
        <dbReference type="ARBA" id="ARBA00022989"/>
    </source>
</evidence>
<comment type="function">
    <text evidence="7">Part of the tripartite ATP-independent periplasmic (TRAP) transport system.</text>
</comment>
<organism evidence="9 10">
    <name type="scientific">Salinihabitans flavidus</name>
    <dbReference type="NCBI Taxonomy" id="569882"/>
    <lineage>
        <taxon>Bacteria</taxon>
        <taxon>Pseudomonadati</taxon>
        <taxon>Pseudomonadota</taxon>
        <taxon>Alphaproteobacteria</taxon>
        <taxon>Rhodobacterales</taxon>
        <taxon>Roseobacteraceae</taxon>
        <taxon>Salinihabitans</taxon>
    </lineage>
</organism>
<feature type="transmembrane region" description="Helical" evidence="7">
    <location>
        <begin position="20"/>
        <end position="41"/>
    </location>
</feature>
<feature type="transmembrane region" description="Helical" evidence="7">
    <location>
        <begin position="53"/>
        <end position="71"/>
    </location>
</feature>
<evidence type="ECO:0000313" key="10">
    <source>
        <dbReference type="Proteomes" id="UP000198893"/>
    </source>
</evidence>
<dbReference type="GO" id="GO:0022857">
    <property type="term" value="F:transmembrane transporter activity"/>
    <property type="evidence" value="ECO:0007669"/>
    <property type="project" value="UniProtKB-UniRule"/>
</dbReference>
<dbReference type="Proteomes" id="UP000198893">
    <property type="component" value="Unassembled WGS sequence"/>
</dbReference>
<evidence type="ECO:0000256" key="6">
    <source>
        <dbReference type="ARBA" id="ARBA00023136"/>
    </source>
</evidence>
<comment type="subunit">
    <text evidence="7">The complex comprises the extracytoplasmic solute receptor protein and the two transmembrane proteins.</text>
</comment>
<proteinExistence type="inferred from homology"/>
<feature type="domain" description="Tripartite ATP-independent periplasmic transporters DctQ component" evidence="8">
    <location>
        <begin position="37"/>
        <end position="157"/>
    </location>
</feature>
<feature type="transmembrane region" description="Helical" evidence="7">
    <location>
        <begin position="92"/>
        <end position="111"/>
    </location>
</feature>
<keyword evidence="2 7" id="KW-0813">Transport</keyword>
<keyword evidence="10" id="KW-1185">Reference proteome</keyword>
<evidence type="ECO:0000256" key="7">
    <source>
        <dbReference type="RuleBase" id="RU369079"/>
    </source>
</evidence>
<reference evidence="9 10" key="1">
    <citation type="submission" date="2016-10" db="EMBL/GenBank/DDBJ databases">
        <authorList>
            <person name="de Groot N.N."/>
        </authorList>
    </citation>
    <scope>NUCLEOTIDE SEQUENCE [LARGE SCALE GENOMIC DNA]</scope>
    <source>
        <strain evidence="9 10">DSM 27842</strain>
    </source>
</reference>
<evidence type="ECO:0000256" key="2">
    <source>
        <dbReference type="ARBA" id="ARBA00022448"/>
    </source>
</evidence>
<dbReference type="GO" id="GO:0005886">
    <property type="term" value="C:plasma membrane"/>
    <property type="evidence" value="ECO:0007669"/>
    <property type="project" value="UniProtKB-SubCell"/>
</dbReference>
<dbReference type="OrthoDB" id="9794346at2"/>
<name>A0A1H8PA02_9RHOB</name>
<keyword evidence="5 7" id="KW-1133">Transmembrane helix</keyword>
<evidence type="ECO:0000256" key="4">
    <source>
        <dbReference type="ARBA" id="ARBA00022692"/>
    </source>
</evidence>
<sequence>MAMLRFIRRRKFGPVAWLDALAATAVIGLLASQIVIVALRYVFSLGWPWATDLLTYLFFFIVSLPLVRVLLHNESVRVNVLSQSFPRPVMEVIERVALIGLLCPAMTWAAWNTIPMVKTSWRVLEGSPTLGGLPGFFIIKTLAALVFAALAIVSLVMGLRRHPYRKGEKQ</sequence>
<accession>A0A1H8PA02</accession>
<keyword evidence="7" id="KW-0997">Cell inner membrane</keyword>
<evidence type="ECO:0000313" key="9">
    <source>
        <dbReference type="EMBL" id="SEO38760.1"/>
    </source>
</evidence>
<evidence type="ECO:0000256" key="3">
    <source>
        <dbReference type="ARBA" id="ARBA00022475"/>
    </source>
</evidence>
<keyword evidence="3" id="KW-1003">Cell membrane</keyword>
<dbReference type="STRING" id="569882.SAMN04490248_104204"/>
<dbReference type="AlphaFoldDB" id="A0A1H8PA02"/>
<comment type="subcellular location">
    <subcellularLocation>
        <location evidence="7">Cell inner membrane</location>
        <topology evidence="7">Multi-pass membrane protein</topology>
    </subcellularLocation>
    <subcellularLocation>
        <location evidence="1">Cell membrane</location>
        <topology evidence="1">Multi-pass membrane protein</topology>
    </subcellularLocation>
</comment>
<dbReference type="EMBL" id="FODS01000004">
    <property type="protein sequence ID" value="SEO38760.1"/>
    <property type="molecule type" value="Genomic_DNA"/>
</dbReference>
<dbReference type="InterPro" id="IPR055348">
    <property type="entry name" value="DctQ"/>
</dbReference>
<evidence type="ECO:0000259" key="8">
    <source>
        <dbReference type="Pfam" id="PF04290"/>
    </source>
</evidence>
<dbReference type="RefSeq" id="WP_139196126.1">
    <property type="nucleotide sequence ID" value="NZ_FODS01000004.1"/>
</dbReference>
<evidence type="ECO:0000256" key="1">
    <source>
        <dbReference type="ARBA" id="ARBA00004651"/>
    </source>
</evidence>
<feature type="transmembrane region" description="Helical" evidence="7">
    <location>
        <begin position="131"/>
        <end position="159"/>
    </location>
</feature>